<dbReference type="Pfam" id="PF00512">
    <property type="entry name" value="HisKA"/>
    <property type="match status" value="1"/>
</dbReference>
<dbReference type="InterPro" id="IPR050428">
    <property type="entry name" value="TCS_sensor_his_kinase"/>
</dbReference>
<dbReference type="EMBL" id="NMTV01000068">
    <property type="protein sequence ID" value="PDX71661.1"/>
    <property type="molecule type" value="Genomic_DNA"/>
</dbReference>
<dbReference type="InterPro" id="IPR003661">
    <property type="entry name" value="HisK_dim/P_dom"/>
</dbReference>
<dbReference type="InterPro" id="IPR003594">
    <property type="entry name" value="HATPase_dom"/>
</dbReference>
<keyword evidence="7 13" id="KW-0418">Kinase</keyword>
<dbReference type="Gene3D" id="3.30.565.10">
    <property type="entry name" value="Histidine kinase-like ATPase, C-terminal domain"/>
    <property type="match status" value="1"/>
</dbReference>
<keyword evidence="6 10" id="KW-0812">Transmembrane</keyword>
<comment type="subcellular location">
    <subcellularLocation>
        <location evidence="2">Membrane</location>
    </subcellularLocation>
</comment>
<evidence type="ECO:0000256" key="5">
    <source>
        <dbReference type="ARBA" id="ARBA00022679"/>
    </source>
</evidence>
<evidence type="ECO:0000256" key="10">
    <source>
        <dbReference type="SAM" id="Phobius"/>
    </source>
</evidence>
<dbReference type="Proteomes" id="UP000219901">
    <property type="component" value="Unassembled WGS sequence"/>
</dbReference>
<proteinExistence type="predicted"/>
<keyword evidence="10" id="KW-0472">Membrane</keyword>
<keyword evidence="9" id="KW-0902">Two-component regulatory system</keyword>
<accession>A0A2A6ZXN5</accession>
<evidence type="ECO:0000259" key="12">
    <source>
        <dbReference type="PROSITE" id="PS50885"/>
    </source>
</evidence>
<organism evidence="13 14">
    <name type="scientific">Faecalibacterium prausnitzii</name>
    <dbReference type="NCBI Taxonomy" id="853"/>
    <lineage>
        <taxon>Bacteria</taxon>
        <taxon>Bacillati</taxon>
        <taxon>Bacillota</taxon>
        <taxon>Clostridia</taxon>
        <taxon>Eubacteriales</taxon>
        <taxon>Oscillospiraceae</taxon>
        <taxon>Faecalibacterium</taxon>
    </lineage>
</organism>
<evidence type="ECO:0000256" key="2">
    <source>
        <dbReference type="ARBA" id="ARBA00004370"/>
    </source>
</evidence>
<name>A0A2A6ZXN5_9FIRM</name>
<dbReference type="GO" id="GO:0005886">
    <property type="term" value="C:plasma membrane"/>
    <property type="evidence" value="ECO:0007669"/>
    <property type="project" value="TreeGrafter"/>
</dbReference>
<dbReference type="PANTHER" id="PTHR45436:SF5">
    <property type="entry name" value="SENSOR HISTIDINE KINASE TRCS"/>
    <property type="match status" value="1"/>
</dbReference>
<evidence type="ECO:0000256" key="4">
    <source>
        <dbReference type="ARBA" id="ARBA00022553"/>
    </source>
</evidence>
<dbReference type="RefSeq" id="WP_097783760.1">
    <property type="nucleotide sequence ID" value="NZ_NMTV01000068.1"/>
</dbReference>
<dbReference type="Gene3D" id="1.10.287.130">
    <property type="match status" value="1"/>
</dbReference>
<dbReference type="AlphaFoldDB" id="A0A2A6ZXN5"/>
<dbReference type="CDD" id="cd00082">
    <property type="entry name" value="HisKA"/>
    <property type="match status" value="1"/>
</dbReference>
<dbReference type="InterPro" id="IPR003660">
    <property type="entry name" value="HAMP_dom"/>
</dbReference>
<feature type="domain" description="HAMP" evidence="12">
    <location>
        <begin position="179"/>
        <end position="228"/>
    </location>
</feature>
<protein>
    <recommendedName>
        <fullName evidence="3">histidine kinase</fullName>
        <ecNumber evidence="3">2.7.13.3</ecNumber>
    </recommendedName>
</protein>
<comment type="caution">
    <text evidence="13">The sequence shown here is derived from an EMBL/GenBank/DDBJ whole genome shotgun (WGS) entry which is preliminary data.</text>
</comment>
<dbReference type="PROSITE" id="PS50885">
    <property type="entry name" value="HAMP"/>
    <property type="match status" value="1"/>
</dbReference>
<dbReference type="SMART" id="SM00387">
    <property type="entry name" value="HATPase_c"/>
    <property type="match status" value="1"/>
</dbReference>
<dbReference type="CDD" id="cd00075">
    <property type="entry name" value="HATPase"/>
    <property type="match status" value="1"/>
</dbReference>
<dbReference type="PROSITE" id="PS50109">
    <property type="entry name" value="HIS_KIN"/>
    <property type="match status" value="1"/>
</dbReference>
<dbReference type="InterPro" id="IPR036890">
    <property type="entry name" value="HATPase_C_sf"/>
</dbReference>
<feature type="domain" description="Histidine kinase" evidence="11">
    <location>
        <begin position="243"/>
        <end position="455"/>
    </location>
</feature>
<keyword evidence="8 10" id="KW-1133">Transmembrane helix</keyword>
<sequence length="455" mass="50234">MKTFVRLIRRYVLAAVGIVLLLLFSGVAVLGWLGWQEGCRLPQREYSSSEIADSMVETAEGLAFGAERTPQEWMNGYEWAMVLDDVGNIRWSYGLPQDLNHAYTPGDIAKFARWYLADYPVFCWTEPYGLFVIGLPKGSLWKYSIYSSPDFALSMVRVLPAAALGMLLLGLVLCFWLSWRGAKRLETVANGLDALAQGQTVQLPTDGFAGELAEKLNQTGAQLQAKNEMLSRRDNARTQWIAGVSHDVRTPLALILGWAEQLEQDALLPDSSRQKATGIRTQCEKLRTLIDDLNLTSKLEYGAQPLRRKNLRAGPLFRQLVAQFCESPLAERCEITLEQEEPAEQTVLSVDEALLARLLENLMNNSVRHNPKPVNITVHTRQVGERFCLTVADDGIGYPAAVLVALNAAEPAENAPHILGLYVVQQIAAAHGGTAVFGQNTPCGAKTTVWLPGRA</sequence>
<dbReference type="SUPFAM" id="SSF47384">
    <property type="entry name" value="Homodimeric domain of signal transducing histidine kinase"/>
    <property type="match status" value="1"/>
</dbReference>
<keyword evidence="5" id="KW-0808">Transferase</keyword>
<dbReference type="GO" id="GO:0000155">
    <property type="term" value="F:phosphorelay sensor kinase activity"/>
    <property type="evidence" value="ECO:0007669"/>
    <property type="project" value="InterPro"/>
</dbReference>
<dbReference type="SUPFAM" id="SSF55874">
    <property type="entry name" value="ATPase domain of HSP90 chaperone/DNA topoisomerase II/histidine kinase"/>
    <property type="match status" value="1"/>
</dbReference>
<evidence type="ECO:0000256" key="1">
    <source>
        <dbReference type="ARBA" id="ARBA00000085"/>
    </source>
</evidence>
<evidence type="ECO:0000256" key="6">
    <source>
        <dbReference type="ARBA" id="ARBA00022692"/>
    </source>
</evidence>
<feature type="transmembrane region" description="Helical" evidence="10">
    <location>
        <begin position="158"/>
        <end position="179"/>
    </location>
</feature>
<gene>
    <name evidence="13" type="ORF">CGS55_12915</name>
</gene>
<feature type="transmembrane region" description="Helical" evidence="10">
    <location>
        <begin position="12"/>
        <end position="35"/>
    </location>
</feature>
<comment type="catalytic activity">
    <reaction evidence="1">
        <text>ATP + protein L-histidine = ADP + protein N-phospho-L-histidine.</text>
        <dbReference type="EC" id="2.7.13.3"/>
    </reaction>
</comment>
<dbReference type="SMART" id="SM00388">
    <property type="entry name" value="HisKA"/>
    <property type="match status" value="1"/>
</dbReference>
<evidence type="ECO:0000256" key="7">
    <source>
        <dbReference type="ARBA" id="ARBA00022777"/>
    </source>
</evidence>
<evidence type="ECO:0000313" key="13">
    <source>
        <dbReference type="EMBL" id="PDX71661.1"/>
    </source>
</evidence>
<evidence type="ECO:0000256" key="3">
    <source>
        <dbReference type="ARBA" id="ARBA00012438"/>
    </source>
</evidence>
<dbReference type="InterPro" id="IPR036097">
    <property type="entry name" value="HisK_dim/P_sf"/>
</dbReference>
<dbReference type="PANTHER" id="PTHR45436">
    <property type="entry name" value="SENSOR HISTIDINE KINASE YKOH"/>
    <property type="match status" value="1"/>
</dbReference>
<evidence type="ECO:0000259" key="11">
    <source>
        <dbReference type="PROSITE" id="PS50109"/>
    </source>
</evidence>
<evidence type="ECO:0000313" key="14">
    <source>
        <dbReference type="Proteomes" id="UP000219901"/>
    </source>
</evidence>
<evidence type="ECO:0000256" key="9">
    <source>
        <dbReference type="ARBA" id="ARBA00023012"/>
    </source>
</evidence>
<keyword evidence="4" id="KW-0597">Phosphoprotein</keyword>
<dbReference type="InterPro" id="IPR005467">
    <property type="entry name" value="His_kinase_dom"/>
</dbReference>
<dbReference type="Pfam" id="PF02518">
    <property type="entry name" value="HATPase_c"/>
    <property type="match status" value="1"/>
</dbReference>
<evidence type="ECO:0000256" key="8">
    <source>
        <dbReference type="ARBA" id="ARBA00022989"/>
    </source>
</evidence>
<reference evidence="13 14" key="1">
    <citation type="journal article" date="2017" name="Front. Microbiol.">
        <title>New Insights into the Diversity of the Genus Faecalibacterium.</title>
        <authorList>
            <person name="Benevides L."/>
            <person name="Burman S."/>
            <person name="Martin R."/>
            <person name="Robert V."/>
            <person name="Thomas M."/>
            <person name="Miquel S."/>
            <person name="Chain F."/>
            <person name="Sokol H."/>
            <person name="Bermudez-Humaran L.G."/>
            <person name="Morrison M."/>
            <person name="Langella P."/>
            <person name="Azevedo V.A."/>
            <person name="Chatel J.M."/>
            <person name="Soares S."/>
        </authorList>
    </citation>
    <scope>NUCLEOTIDE SEQUENCE [LARGE SCALE GENOMIC DNA]</scope>
    <source>
        <strain evidence="13 14">CNCM I 4546</strain>
    </source>
</reference>
<dbReference type="EC" id="2.7.13.3" evidence="3"/>